<reference evidence="12" key="3">
    <citation type="submission" date="2019-04" db="EMBL/GenBank/DDBJ databases">
        <authorList>
            <person name="Howe K."/>
            <person name="Paulini M."/>
            <person name="Williams G."/>
        </authorList>
    </citation>
    <scope>NUCLEOTIDE SEQUENCE [LARGE SCALE GENOMIC DNA]</scope>
    <source>
        <strain evidence="12">FR3</strain>
    </source>
</reference>
<dbReference type="GO" id="GO:0005634">
    <property type="term" value="C:nucleus"/>
    <property type="evidence" value="ECO:0007669"/>
    <property type="project" value="UniProtKB-SubCell"/>
</dbReference>
<proteinExistence type="inferred from homology"/>
<accession>A0A0K0J4Y8</accession>
<dbReference type="SMART" id="SM00538">
    <property type="entry name" value="POP4"/>
    <property type="match status" value="1"/>
</dbReference>
<evidence type="ECO:0000256" key="2">
    <source>
        <dbReference type="ARBA" id="ARBA00004123"/>
    </source>
</evidence>
<comment type="similarity">
    <text evidence="3">Belongs to the eukaryotic/archaeal RNase P protein component 1 family.</text>
</comment>
<dbReference type="InterPro" id="IPR036980">
    <property type="entry name" value="RNase_P/MRP_Rpp29_sf"/>
</dbReference>
<dbReference type="STRING" id="6279.A0A0K0J4Y8"/>
<dbReference type="GO" id="GO:0006364">
    <property type="term" value="P:rRNA processing"/>
    <property type="evidence" value="ECO:0007669"/>
    <property type="project" value="TreeGrafter"/>
</dbReference>
<dbReference type="GO" id="GO:0000172">
    <property type="term" value="C:ribonuclease MRP complex"/>
    <property type="evidence" value="ECO:0007669"/>
    <property type="project" value="InterPro"/>
</dbReference>
<evidence type="ECO:0000256" key="9">
    <source>
        <dbReference type="ARBA" id="ARBA00022801"/>
    </source>
</evidence>
<dbReference type="FunCoup" id="A0A0K0J4Y8">
    <property type="interactions" value="1348"/>
</dbReference>
<comment type="function">
    <text evidence="1">Component of ribonuclease P, a ribonucleoprotein complex that generates mature tRNA molecules by cleaving their 5'-ends.</text>
</comment>
<evidence type="ECO:0000313" key="11">
    <source>
        <dbReference type="EMBL" id="CTP81714.1"/>
    </source>
</evidence>
<dbReference type="AlphaFoldDB" id="A0A0K0J4Y8"/>
<keyword evidence="7" id="KW-0540">Nuclease</keyword>
<dbReference type="OMA" id="ETRHTFQ"/>
<sequence>MNVEVCTLFEPLNPHKIFILEKRIKKKIKIHRQPIESFIKRRTVRSDMESLKYSQFEPLYELWCDYFSTLINGSNGQLDARMLKADYHGCLLMIVEAANPAQVGLCGIVIRETRQTFMLITKQDRLLTIPKQDTIFQFALEGKIYLLFGNAFRFQPSLRAKKIFKNRCSIPFFLK</sequence>
<keyword evidence="5" id="KW-0963">Cytoplasm</keyword>
<dbReference type="Pfam" id="PF01868">
    <property type="entry name" value="RNase_P-MRP_p29"/>
    <property type="match status" value="1"/>
</dbReference>
<dbReference type="PANTHER" id="PTHR13348:SF0">
    <property type="entry name" value="RIBONUCLEASE P PROTEIN SUBUNIT P29"/>
    <property type="match status" value="1"/>
</dbReference>
<evidence type="ECO:0000313" key="12">
    <source>
        <dbReference type="EMBL" id="VIO96698.1"/>
    </source>
</evidence>
<dbReference type="PIRSF" id="PIRSF027081">
    <property type="entry name" value="RNase_P/MRP_p29_subunit"/>
    <property type="match status" value="1"/>
</dbReference>
<evidence type="ECO:0000256" key="5">
    <source>
        <dbReference type="ARBA" id="ARBA00022490"/>
    </source>
</evidence>
<dbReference type="GO" id="GO:0030677">
    <property type="term" value="C:ribonuclease P complex"/>
    <property type="evidence" value="ECO:0007669"/>
    <property type="project" value="InterPro"/>
</dbReference>
<dbReference type="RefSeq" id="XP_001901404.1">
    <property type="nucleotide sequence ID" value="XM_001901369.2"/>
</dbReference>
<dbReference type="InterPro" id="IPR023534">
    <property type="entry name" value="Rof/RNase_P-like"/>
</dbReference>
<evidence type="ECO:0000256" key="7">
    <source>
        <dbReference type="ARBA" id="ARBA00022722"/>
    </source>
</evidence>
<comment type="subunit">
    <text evidence="10">Component of nuclear RNase P and RNase MRP ribonucleoproteins. RNase P consists of a catalytic RNA moiety and 10 different protein chains; POP1, POP4, POP5, POP7, RPP14, RPP21, RPP25, RPP30, RPP38 and RPP40. Within the RNase P complex, POP1, POP7 and RPP25 form the 'finger' subcomplex, POP5, RPP14, RPP40 and homodimeric RPP30 form the 'palm' subcomplex, and RPP21, POP4 and RPP38 form the 'wrist' subcomplex. All subunits of the RNase P complex interact with the catalytic RNA. Several subunits of RNase P are also part of the RNase MRP complex. RNase MRP consists of a catalytic RNA moiety and about 8 protein subunits; POP1, POP7, RPP25, RPP30, RPP38, RPP40 and possibly also POP4 and POP5.</text>
</comment>
<gene>
    <name evidence="11 14" type="ORF">Bm2213</name>
    <name evidence="12" type="ORF">BM_BM2213</name>
    <name evidence="11" type="ORF">BM_Bm2213</name>
</gene>
<reference evidence="14" key="4">
    <citation type="submission" date="2019-12" db="UniProtKB">
        <authorList>
            <consortium name="WormBaseParasite"/>
        </authorList>
    </citation>
    <scope>IDENTIFICATION</scope>
</reference>
<dbReference type="GO" id="GO:0033204">
    <property type="term" value="F:ribonuclease P RNA binding"/>
    <property type="evidence" value="ECO:0007669"/>
    <property type="project" value="InterPro"/>
</dbReference>
<dbReference type="InterPro" id="IPR016848">
    <property type="entry name" value="RNase_P/MRP_Rpp29-subunit"/>
</dbReference>
<keyword evidence="6" id="KW-0819">tRNA processing</keyword>
<dbReference type="KEGG" id="bmy:BM_BM2213"/>
<accession>A0A4E9FMD9</accession>
<dbReference type="GO" id="GO:0001682">
    <property type="term" value="P:tRNA 5'-leader removal"/>
    <property type="evidence" value="ECO:0007669"/>
    <property type="project" value="InterPro"/>
</dbReference>
<dbReference type="InterPro" id="IPR002730">
    <property type="entry name" value="Rpp29/RNP1"/>
</dbReference>
<dbReference type="GO" id="GO:0004519">
    <property type="term" value="F:endonuclease activity"/>
    <property type="evidence" value="ECO:0007669"/>
    <property type="project" value="UniProtKB-KW"/>
</dbReference>
<comment type="subcellular location">
    <subcellularLocation>
        <location evidence="2">Nucleus</location>
    </subcellularLocation>
</comment>
<evidence type="ECO:0000256" key="8">
    <source>
        <dbReference type="ARBA" id="ARBA00022759"/>
    </source>
</evidence>
<evidence type="ECO:0000256" key="4">
    <source>
        <dbReference type="ARBA" id="ARBA00016225"/>
    </source>
</evidence>
<dbReference type="GO" id="GO:0016787">
    <property type="term" value="F:hydrolase activity"/>
    <property type="evidence" value="ECO:0007669"/>
    <property type="project" value="UniProtKB-KW"/>
</dbReference>
<dbReference type="SUPFAM" id="SSF101744">
    <property type="entry name" value="Rof/RNase P subunit-like"/>
    <property type="match status" value="1"/>
</dbReference>
<dbReference type="PANTHER" id="PTHR13348">
    <property type="entry name" value="RIBONUCLEASE P SUBUNIT P29"/>
    <property type="match status" value="1"/>
</dbReference>
<dbReference type="HAMAP" id="MF_00754">
    <property type="entry name" value="RNase_P_1"/>
    <property type="match status" value="1"/>
</dbReference>
<evidence type="ECO:0000256" key="3">
    <source>
        <dbReference type="ARBA" id="ARBA00006181"/>
    </source>
</evidence>
<dbReference type="EMBL" id="CAAKNF010000194">
    <property type="protein sequence ID" value="VIO96698.1"/>
    <property type="molecule type" value="Genomic_DNA"/>
</dbReference>
<dbReference type="CTD" id="6104822"/>
<protein>
    <recommendedName>
        <fullName evidence="4">Ribonuclease P protein subunit p29</fullName>
    </recommendedName>
</protein>
<dbReference type="Gene3D" id="2.30.30.210">
    <property type="entry name" value="Ribonuclease P/MRP, subunit p29"/>
    <property type="match status" value="1"/>
</dbReference>
<evidence type="ECO:0000256" key="1">
    <source>
        <dbReference type="ARBA" id="ARBA00002435"/>
    </source>
</evidence>
<evidence type="ECO:0000256" key="10">
    <source>
        <dbReference type="ARBA" id="ARBA00046486"/>
    </source>
</evidence>
<dbReference type="InterPro" id="IPR023538">
    <property type="entry name" value="RNP1"/>
</dbReference>
<dbReference type="OrthoDB" id="124041at2759"/>
<evidence type="ECO:0000313" key="13">
    <source>
        <dbReference type="Proteomes" id="UP000006672"/>
    </source>
</evidence>
<evidence type="ECO:0000256" key="6">
    <source>
        <dbReference type="ARBA" id="ARBA00022694"/>
    </source>
</evidence>
<organism evidence="13 14">
    <name type="scientific">Brugia malayi</name>
    <name type="common">Filarial nematode worm</name>
    <dbReference type="NCBI Taxonomy" id="6279"/>
    <lineage>
        <taxon>Eukaryota</taxon>
        <taxon>Metazoa</taxon>
        <taxon>Ecdysozoa</taxon>
        <taxon>Nematoda</taxon>
        <taxon>Chromadorea</taxon>
        <taxon>Rhabditida</taxon>
        <taxon>Spirurina</taxon>
        <taxon>Spiruromorpha</taxon>
        <taxon>Filarioidea</taxon>
        <taxon>Onchocercidae</taxon>
        <taxon>Brugia</taxon>
    </lineage>
</organism>
<reference evidence="11 13" key="1">
    <citation type="journal article" date="2007" name="Science">
        <title>Draft genome of the filarial nematode parasite Brugia malayi.</title>
        <authorList>
            <person name="Ghedin E."/>
            <person name="Wang S."/>
            <person name="Spiro D."/>
            <person name="Caler E."/>
            <person name="Zhao Q."/>
            <person name="Crabtree J."/>
            <person name="Allen J.E."/>
            <person name="Delcher A.L."/>
            <person name="Guiliano D.B."/>
            <person name="Miranda-Saavedra D."/>
            <person name="Angiuoli S.V."/>
            <person name="Creasy T."/>
            <person name="Amedeo P."/>
            <person name="Haas B."/>
            <person name="El-Sayed N.M."/>
            <person name="Wortman J.R."/>
            <person name="Feldblyum T."/>
            <person name="Tallon L."/>
            <person name="Schatz M."/>
            <person name="Shumway M."/>
            <person name="Koo H."/>
            <person name="Salzberg S.L."/>
            <person name="Schobel S."/>
            <person name="Pertea M."/>
            <person name="Pop M."/>
            <person name="White O."/>
            <person name="Barton G.J."/>
            <person name="Carlow C.K."/>
            <person name="Crawford M.J."/>
            <person name="Daub J."/>
            <person name="Dimmic M.W."/>
            <person name="Estes C.F."/>
            <person name="Foster J.M."/>
            <person name="Ganatra M."/>
            <person name="Gregory W.F."/>
            <person name="Johnson N.M."/>
            <person name="Jin J."/>
            <person name="Komuniecki R."/>
            <person name="Korf I."/>
            <person name="Kumar S."/>
            <person name="Laney S."/>
            <person name="Li B.W."/>
            <person name="Li W."/>
            <person name="Lindblom T.H."/>
            <person name="Lustigman S."/>
            <person name="Ma D."/>
            <person name="Maina C.V."/>
            <person name="Martin D.M."/>
            <person name="McCarter J.P."/>
            <person name="McReynolds L."/>
            <person name="Mitreva M."/>
            <person name="Nutman T.B."/>
            <person name="Parkinson J."/>
            <person name="Peregrin-Alvarez J.M."/>
            <person name="Poole C."/>
            <person name="Ren Q."/>
            <person name="Saunders L."/>
            <person name="Sluder A.E."/>
            <person name="Smith K."/>
            <person name="Stanke M."/>
            <person name="Unnasch T.R."/>
            <person name="Ware J."/>
            <person name="Wei A.D."/>
            <person name="Weil G."/>
            <person name="Williams D.J."/>
            <person name="Zhang Y."/>
            <person name="Williams S.A."/>
            <person name="Fraser-Liggett C."/>
            <person name="Slatko B."/>
            <person name="Blaxter M.L."/>
            <person name="Scott A.L."/>
        </authorList>
    </citation>
    <scope>NUCLEOTIDE SEQUENCE</scope>
    <source>
        <strain evidence="11 13">FR3</strain>
    </source>
</reference>
<dbReference type="EMBL" id="LN857024">
    <property type="protein sequence ID" value="CTP81714.1"/>
    <property type="molecule type" value="Genomic_DNA"/>
</dbReference>
<evidence type="ECO:0000313" key="14">
    <source>
        <dbReference type="WBParaSite" id="Bm2213a.1"/>
    </source>
</evidence>
<dbReference type="GeneID" id="6104822"/>
<dbReference type="WBParaSite" id="Bm2213a.1">
    <property type="protein sequence ID" value="Bm2213a.1"/>
    <property type="gene ID" value="WBGene00222474"/>
</dbReference>
<name>A0A0K0J4Y8_BRUMA</name>
<keyword evidence="8" id="KW-0255">Endonuclease</keyword>
<keyword evidence="13" id="KW-1185">Reference proteome</keyword>
<reference evidence="11" key="2">
    <citation type="submission" date="2012-12" db="EMBL/GenBank/DDBJ databases">
        <authorList>
            <person name="Gao Y.W."/>
            <person name="Fan S.T."/>
            <person name="Sun H.T."/>
            <person name="Wang Z."/>
            <person name="Gao X.L."/>
            <person name="Li Y.G."/>
            <person name="Wang T.C."/>
            <person name="Zhang K."/>
            <person name="Xu W.W."/>
            <person name="Yu Z.J."/>
            <person name="Xia X.Z."/>
        </authorList>
    </citation>
    <scope>NUCLEOTIDE SEQUENCE</scope>
    <source>
        <strain evidence="11">FR3</strain>
    </source>
</reference>
<keyword evidence="9" id="KW-0378">Hydrolase</keyword>
<dbReference type="Proteomes" id="UP000006672">
    <property type="component" value="Unassembled WGS sequence"/>
</dbReference>